<dbReference type="Pfam" id="PF00112">
    <property type="entry name" value="Peptidase_C1"/>
    <property type="match status" value="1"/>
</dbReference>
<comment type="caution">
    <text evidence="5">The sequence shown here is derived from an EMBL/GenBank/DDBJ whole genome shotgun (WGS) entry which is preliminary data.</text>
</comment>
<dbReference type="InterPro" id="IPR038765">
    <property type="entry name" value="Papain-like_cys_pep_sf"/>
</dbReference>
<dbReference type="AlphaFoldDB" id="A0AAQ4F507"/>
<evidence type="ECO:0000256" key="1">
    <source>
        <dbReference type="ARBA" id="ARBA00008455"/>
    </source>
</evidence>
<keyword evidence="2" id="KW-0732">Signal</keyword>
<feature type="chain" id="PRO_5042847401" evidence="2">
    <location>
        <begin position="18"/>
        <end position="207"/>
    </location>
</feature>
<dbReference type="SMART" id="SM00645">
    <property type="entry name" value="Pept_C1"/>
    <property type="match status" value="1"/>
</dbReference>
<dbReference type="SUPFAM" id="SSF54001">
    <property type="entry name" value="Cysteine proteinases"/>
    <property type="match status" value="1"/>
</dbReference>
<evidence type="ECO:0000259" key="3">
    <source>
        <dbReference type="SMART" id="SM00645"/>
    </source>
</evidence>
<protein>
    <submittedName>
        <fullName evidence="5">Uncharacterized protein</fullName>
    </submittedName>
</protein>
<keyword evidence="6" id="KW-1185">Reference proteome</keyword>
<dbReference type="InterPro" id="IPR039417">
    <property type="entry name" value="Peptidase_C1A_papain-like"/>
</dbReference>
<dbReference type="Proteomes" id="UP001321473">
    <property type="component" value="Unassembled WGS sequence"/>
</dbReference>
<evidence type="ECO:0000313" key="6">
    <source>
        <dbReference type="Proteomes" id="UP001321473"/>
    </source>
</evidence>
<dbReference type="InterPro" id="IPR013128">
    <property type="entry name" value="Peptidase_C1A"/>
</dbReference>
<evidence type="ECO:0000256" key="2">
    <source>
        <dbReference type="SAM" id="SignalP"/>
    </source>
</evidence>
<dbReference type="InterPro" id="IPR025661">
    <property type="entry name" value="Pept_asp_AS"/>
</dbReference>
<sequence length="207" mass="23375">MTSRFLLISAVVVFSFASEDEGLEAEWKTFKEKYERKYSSNSEEAKRRKLFAETLQFIKDHNERFAKGLESHEVGVNQFADMVGPCKFNKKTIGATLKEFRKVPATEKDLQIAVATQGPVSVAIDASLKAFMTYRHTTGQIFDHPECSKSTTNHLLLVVGYGEKNGKKYWIVKNSWGTDWGNNGYGLMARDKDNQCGIANWAYVPVA</sequence>
<dbReference type="InterPro" id="IPR000668">
    <property type="entry name" value="Peptidase_C1A_C"/>
</dbReference>
<feature type="domain" description="Cathepsin propeptide inhibitor" evidence="4">
    <location>
        <begin position="27"/>
        <end position="100"/>
    </location>
</feature>
<dbReference type="CDD" id="cd02248">
    <property type="entry name" value="Peptidase_C1A"/>
    <property type="match status" value="1"/>
</dbReference>
<name>A0AAQ4F507_AMBAM</name>
<proteinExistence type="inferred from homology"/>
<organism evidence="5 6">
    <name type="scientific">Amblyomma americanum</name>
    <name type="common">Lone star tick</name>
    <dbReference type="NCBI Taxonomy" id="6943"/>
    <lineage>
        <taxon>Eukaryota</taxon>
        <taxon>Metazoa</taxon>
        <taxon>Ecdysozoa</taxon>
        <taxon>Arthropoda</taxon>
        <taxon>Chelicerata</taxon>
        <taxon>Arachnida</taxon>
        <taxon>Acari</taxon>
        <taxon>Parasitiformes</taxon>
        <taxon>Ixodida</taxon>
        <taxon>Ixodoidea</taxon>
        <taxon>Ixodidae</taxon>
        <taxon>Amblyomminae</taxon>
        <taxon>Amblyomma</taxon>
    </lineage>
</organism>
<dbReference type="EMBL" id="JARKHS020007316">
    <property type="protein sequence ID" value="KAK8781805.1"/>
    <property type="molecule type" value="Genomic_DNA"/>
</dbReference>
<dbReference type="SMART" id="SM00848">
    <property type="entry name" value="Inhibitor_I29"/>
    <property type="match status" value="1"/>
</dbReference>
<feature type="domain" description="Peptidase C1A papain C-terminal" evidence="3">
    <location>
        <begin position="33"/>
        <end position="206"/>
    </location>
</feature>
<dbReference type="GO" id="GO:0006508">
    <property type="term" value="P:proteolysis"/>
    <property type="evidence" value="ECO:0007669"/>
    <property type="project" value="InterPro"/>
</dbReference>
<evidence type="ECO:0000259" key="4">
    <source>
        <dbReference type="SMART" id="SM00848"/>
    </source>
</evidence>
<gene>
    <name evidence="5" type="ORF">V5799_016854</name>
</gene>
<feature type="signal peptide" evidence="2">
    <location>
        <begin position="1"/>
        <end position="17"/>
    </location>
</feature>
<dbReference type="GO" id="GO:0008234">
    <property type="term" value="F:cysteine-type peptidase activity"/>
    <property type="evidence" value="ECO:0007669"/>
    <property type="project" value="InterPro"/>
</dbReference>
<evidence type="ECO:0000313" key="5">
    <source>
        <dbReference type="EMBL" id="KAK8781805.1"/>
    </source>
</evidence>
<comment type="similarity">
    <text evidence="1">Belongs to the peptidase C1 family.</text>
</comment>
<dbReference type="PANTHER" id="PTHR12411">
    <property type="entry name" value="CYSTEINE PROTEASE FAMILY C1-RELATED"/>
    <property type="match status" value="1"/>
</dbReference>
<reference evidence="5 6" key="1">
    <citation type="journal article" date="2023" name="Arcadia Sci">
        <title>De novo assembly of a long-read Amblyomma americanum tick genome.</title>
        <authorList>
            <person name="Chou S."/>
            <person name="Poskanzer K.E."/>
            <person name="Rollins M."/>
            <person name="Thuy-Boun P.S."/>
        </authorList>
    </citation>
    <scope>NUCLEOTIDE SEQUENCE [LARGE SCALE GENOMIC DNA]</scope>
    <source>
        <strain evidence="5">F_SG_1</strain>
        <tissue evidence="5">Salivary glands</tissue>
    </source>
</reference>
<accession>A0AAQ4F507</accession>
<dbReference type="InterPro" id="IPR013201">
    <property type="entry name" value="Prot_inhib_I29"/>
</dbReference>
<dbReference type="Gene3D" id="3.90.70.10">
    <property type="entry name" value="Cysteine proteinases"/>
    <property type="match status" value="1"/>
</dbReference>
<dbReference type="PROSITE" id="PS00640">
    <property type="entry name" value="THIOL_PROTEASE_ASN"/>
    <property type="match status" value="1"/>
</dbReference>
<dbReference type="Gene3D" id="1.10.287.2250">
    <property type="match status" value="1"/>
</dbReference>